<protein>
    <recommendedName>
        <fullName evidence="3">Esterase</fullName>
    </recommendedName>
</protein>
<dbReference type="HOGENOM" id="CLU_039834_4_0_9"/>
<keyword evidence="2" id="KW-1185">Reference proteome</keyword>
<dbReference type="STRING" id="45851.BHV86_03190"/>
<dbReference type="InterPro" id="IPR029058">
    <property type="entry name" value="AB_hydrolase_fold"/>
</dbReference>
<proteinExistence type="predicted"/>
<reference evidence="1 2" key="1">
    <citation type="submission" date="2010-02" db="EMBL/GenBank/DDBJ databases">
        <authorList>
            <person name="Weinstock G."/>
            <person name="Sodergren E."/>
            <person name="Clifton S."/>
            <person name="Fulton L."/>
            <person name="Fulton B."/>
            <person name="Courtney L."/>
            <person name="Fronick C."/>
            <person name="Harrison M."/>
            <person name="Strong C."/>
            <person name="Farmer C."/>
            <person name="Delahaunty K."/>
            <person name="Markovic C."/>
            <person name="Hall O."/>
            <person name="Minx P."/>
            <person name="Tomlinson C."/>
            <person name="Mitreva M."/>
            <person name="Nelson J."/>
            <person name="Hou S."/>
            <person name="Wollam A."/>
            <person name="Pepin K.H."/>
            <person name="Johnson M."/>
            <person name="Bhonagiri V."/>
            <person name="Zhang X."/>
            <person name="Suruliraj S."/>
            <person name="Warren W."/>
            <person name="Chinwalla A."/>
            <person name="Mardis E.R."/>
            <person name="Wilson R.K."/>
        </authorList>
    </citation>
    <scope>NUCLEOTIDE SEQUENCE [LARGE SCALE GENOMIC DNA]</scope>
    <source>
        <strain evidence="1 2">DSM 2876</strain>
    </source>
</reference>
<dbReference type="Proteomes" id="UP000006238">
    <property type="component" value="Unassembled WGS sequence"/>
</dbReference>
<dbReference type="AlphaFoldDB" id="D4RZ01"/>
<dbReference type="EMBL" id="ABWN01000026">
    <property type="protein sequence ID" value="EFF68702.1"/>
    <property type="molecule type" value="Genomic_DNA"/>
</dbReference>
<dbReference type="GeneID" id="98918933"/>
<gene>
    <name evidence="1" type="ORF">BUTYVIB_01065</name>
</gene>
<evidence type="ECO:0000313" key="1">
    <source>
        <dbReference type="EMBL" id="EFF68702.1"/>
    </source>
</evidence>
<name>D4RZ01_9FIRM</name>
<comment type="caution">
    <text evidence="1">The sequence shown here is derived from an EMBL/GenBank/DDBJ whole genome shotgun (WGS) entry which is preliminary data.</text>
</comment>
<accession>D4RZ01</accession>
<organism evidence="1 2">
    <name type="scientific">Eshraghiella crossota DSM 2876</name>
    <dbReference type="NCBI Taxonomy" id="511680"/>
    <lineage>
        <taxon>Bacteria</taxon>
        <taxon>Bacillati</taxon>
        <taxon>Bacillota</taxon>
        <taxon>Clostridia</taxon>
        <taxon>Lachnospirales</taxon>
        <taxon>Lachnospiraceae</taxon>
        <taxon>Eshraghiella</taxon>
    </lineage>
</organism>
<sequence length="204" mass="23624">MSELMYLKNCSYETIGDKDSQTVCYFFMAERINIEPVEGVRLVMIYPYDWNYCMTPWKYHDKNMGKTGGGEEFLSWFISEIYDEKYQRQYIGGYSLGGLFALFAACEKELFDGVMSVSGSLWYPGALEYFSEKSIGKRIGKIYMSLGDKESLTKNAEWEKVGFNTEKLAEVFGRTKEVFFEYNRGGHFTDISERIAKSILTEIN</sequence>
<dbReference type="RefSeq" id="WP_005602359.1">
    <property type="nucleotide sequence ID" value="NZ_GG663522.1"/>
</dbReference>
<dbReference type="SUPFAM" id="SSF53474">
    <property type="entry name" value="alpha/beta-Hydrolases"/>
    <property type="match status" value="1"/>
</dbReference>
<dbReference type="eggNOG" id="COG2819">
    <property type="taxonomic scope" value="Bacteria"/>
</dbReference>
<evidence type="ECO:0000313" key="2">
    <source>
        <dbReference type="Proteomes" id="UP000006238"/>
    </source>
</evidence>
<evidence type="ECO:0008006" key="3">
    <source>
        <dbReference type="Google" id="ProtNLM"/>
    </source>
</evidence>
<dbReference type="Gene3D" id="3.40.50.1820">
    <property type="entry name" value="alpha/beta hydrolase"/>
    <property type="match status" value="1"/>
</dbReference>